<evidence type="ECO:0000313" key="2">
    <source>
        <dbReference type="Proteomes" id="UP000184526"/>
    </source>
</evidence>
<dbReference type="GO" id="GO:0045892">
    <property type="term" value="P:negative regulation of DNA-templated transcription"/>
    <property type="evidence" value="ECO:0007669"/>
    <property type="project" value="UniProtKB-ARBA"/>
</dbReference>
<dbReference type="CDD" id="cd10148">
    <property type="entry name" value="CsoR-like_DUF156"/>
    <property type="match status" value="1"/>
</dbReference>
<gene>
    <name evidence="1" type="ORF">SAMN02745196_02823</name>
</gene>
<protein>
    <submittedName>
        <fullName evidence="1">DNA-binding transcriptional regulator, FrmR family</fullName>
    </submittedName>
</protein>
<dbReference type="Pfam" id="PF02583">
    <property type="entry name" value="Trns_repr_metal"/>
    <property type="match status" value="1"/>
</dbReference>
<sequence length="104" mass="11869">MMDENKVNTVVEEDSNEKLKEVNKDLLVRLRRIEGQVKGIERMVEGNGCCRDILVQVSAVKAAMNKVGVIMFKNYANKCFTEDEKCIPVEKLDEIISTLLMFTK</sequence>
<evidence type="ECO:0000313" key="1">
    <source>
        <dbReference type="EMBL" id="SHI09755.1"/>
    </source>
</evidence>
<keyword evidence="2" id="KW-1185">Reference proteome</keyword>
<name>A0A1M5YCI2_9CLOT</name>
<dbReference type="AlphaFoldDB" id="A0A1M5YCI2"/>
<proteinExistence type="predicted"/>
<reference evidence="1 2" key="1">
    <citation type="submission" date="2016-11" db="EMBL/GenBank/DDBJ databases">
        <authorList>
            <person name="Jaros S."/>
            <person name="Januszkiewicz K."/>
            <person name="Wedrychowicz H."/>
        </authorList>
    </citation>
    <scope>NUCLEOTIDE SEQUENCE [LARGE SCALE GENOMIC DNA]</scope>
    <source>
        <strain evidence="1 2">DSM 3089</strain>
    </source>
</reference>
<dbReference type="InterPro" id="IPR003735">
    <property type="entry name" value="Metal_Tscrpt_repr"/>
</dbReference>
<dbReference type="InterPro" id="IPR038390">
    <property type="entry name" value="Metal_Tscrpt_repr_sf"/>
</dbReference>
<dbReference type="Proteomes" id="UP000184526">
    <property type="component" value="Unassembled WGS sequence"/>
</dbReference>
<dbReference type="STRING" id="1121306.SAMN02745196_02823"/>
<dbReference type="GO" id="GO:0003677">
    <property type="term" value="F:DNA binding"/>
    <property type="evidence" value="ECO:0007669"/>
    <property type="project" value="UniProtKB-KW"/>
</dbReference>
<dbReference type="GO" id="GO:0046872">
    <property type="term" value="F:metal ion binding"/>
    <property type="evidence" value="ECO:0007669"/>
    <property type="project" value="InterPro"/>
</dbReference>
<dbReference type="PANTHER" id="PTHR33677">
    <property type="entry name" value="TRANSCRIPTIONAL REPRESSOR FRMR-RELATED"/>
    <property type="match status" value="1"/>
</dbReference>
<dbReference type="Gene3D" id="1.20.58.1000">
    <property type="entry name" value="Metal-sensitive repressor, helix protomer"/>
    <property type="match status" value="1"/>
</dbReference>
<dbReference type="PANTHER" id="PTHR33677:SF3">
    <property type="entry name" value="COPPER-SENSING TRANSCRIPTIONAL REPRESSOR RICR"/>
    <property type="match status" value="1"/>
</dbReference>
<dbReference type="EMBL" id="FQXP01000013">
    <property type="protein sequence ID" value="SHI09755.1"/>
    <property type="molecule type" value="Genomic_DNA"/>
</dbReference>
<keyword evidence="1" id="KW-0238">DNA-binding</keyword>
<accession>A0A1M5YCI2</accession>
<organism evidence="1 2">
    <name type="scientific">Clostridium collagenovorans DSM 3089</name>
    <dbReference type="NCBI Taxonomy" id="1121306"/>
    <lineage>
        <taxon>Bacteria</taxon>
        <taxon>Bacillati</taxon>
        <taxon>Bacillota</taxon>
        <taxon>Clostridia</taxon>
        <taxon>Eubacteriales</taxon>
        <taxon>Clostridiaceae</taxon>
        <taxon>Clostridium</taxon>
    </lineage>
</organism>